<organism evidence="9 10">
    <name type="scientific">Microvirga tunisiensis</name>
    <dbReference type="NCBI Taxonomy" id="2108360"/>
    <lineage>
        <taxon>Bacteria</taxon>
        <taxon>Pseudomonadati</taxon>
        <taxon>Pseudomonadota</taxon>
        <taxon>Alphaproteobacteria</taxon>
        <taxon>Hyphomicrobiales</taxon>
        <taxon>Methylobacteriaceae</taxon>
        <taxon>Microvirga</taxon>
    </lineage>
</organism>
<dbReference type="AlphaFoldDB" id="A0A5N7MLH7"/>
<dbReference type="EMBL" id="VOSK01000082">
    <property type="protein sequence ID" value="MPR27299.1"/>
    <property type="molecule type" value="Genomic_DNA"/>
</dbReference>
<evidence type="ECO:0000256" key="7">
    <source>
        <dbReference type="SAM" id="Phobius"/>
    </source>
</evidence>
<dbReference type="GO" id="GO:0004016">
    <property type="term" value="F:adenylate cyclase activity"/>
    <property type="evidence" value="ECO:0007669"/>
    <property type="project" value="UniProtKB-ARBA"/>
</dbReference>
<dbReference type="SUPFAM" id="SSF55073">
    <property type="entry name" value="Nucleotide cyclase"/>
    <property type="match status" value="1"/>
</dbReference>
<dbReference type="FunFam" id="3.30.70.1230:FF:000016">
    <property type="entry name" value="Adenylate/guanylate cyclase domain-containing protein"/>
    <property type="match status" value="1"/>
</dbReference>
<evidence type="ECO:0000259" key="8">
    <source>
        <dbReference type="PROSITE" id="PS50125"/>
    </source>
</evidence>
<comment type="similarity">
    <text evidence="2">Belongs to the adenylyl cyclase class-3 family.</text>
</comment>
<dbReference type="GO" id="GO:0035556">
    <property type="term" value="P:intracellular signal transduction"/>
    <property type="evidence" value="ECO:0007669"/>
    <property type="project" value="InterPro"/>
</dbReference>
<gene>
    <name evidence="9" type="ORF">FS320_19350</name>
</gene>
<name>A0A5N7MLH7_9HYPH</name>
<evidence type="ECO:0000256" key="2">
    <source>
        <dbReference type="ARBA" id="ARBA00005381"/>
    </source>
</evidence>
<feature type="transmembrane region" description="Helical" evidence="7">
    <location>
        <begin position="381"/>
        <end position="403"/>
    </location>
</feature>
<evidence type="ECO:0000256" key="6">
    <source>
        <dbReference type="ARBA" id="ARBA00023136"/>
    </source>
</evidence>
<feature type="domain" description="Guanylate cyclase" evidence="8">
    <location>
        <begin position="471"/>
        <end position="610"/>
    </location>
</feature>
<protein>
    <submittedName>
        <fullName evidence="9">Adenylate/guanylate cyclase domain-containing protein</fullName>
    </submittedName>
</protein>
<keyword evidence="3" id="KW-1003">Cell membrane</keyword>
<dbReference type="PROSITE" id="PS50125">
    <property type="entry name" value="GUANYLATE_CYCLASE_2"/>
    <property type="match status" value="1"/>
</dbReference>
<reference evidence="9 10" key="1">
    <citation type="journal article" date="2019" name="Syst. Appl. Microbiol.">
        <title>Microvirga tunisiensis sp. nov., a root nodule symbiotic bacterium isolated from Lupinus micranthus and L. luteus grown in Northern Tunisia.</title>
        <authorList>
            <person name="Msaddak A."/>
            <person name="Rejili M."/>
            <person name="Duran D."/>
            <person name="Mars M."/>
            <person name="Palacios J.M."/>
            <person name="Ruiz-Argueso T."/>
            <person name="Rey L."/>
            <person name="Imperial J."/>
        </authorList>
    </citation>
    <scope>NUCLEOTIDE SEQUENCE [LARGE SCALE GENOMIC DNA]</scope>
    <source>
        <strain evidence="9 10">Lmie10</strain>
    </source>
</reference>
<dbReference type="Proteomes" id="UP000403266">
    <property type="component" value="Unassembled WGS sequence"/>
</dbReference>
<evidence type="ECO:0000256" key="4">
    <source>
        <dbReference type="ARBA" id="ARBA00022692"/>
    </source>
</evidence>
<dbReference type="PANTHER" id="PTHR43081:SF1">
    <property type="entry name" value="ADENYLATE CYCLASE, TERMINAL-DIFFERENTIATION SPECIFIC"/>
    <property type="match status" value="1"/>
</dbReference>
<dbReference type="InterPro" id="IPR050697">
    <property type="entry name" value="Adenylyl/Guanylyl_Cyclase_3/4"/>
</dbReference>
<feature type="transmembrane region" description="Helical" evidence="7">
    <location>
        <begin position="12"/>
        <end position="31"/>
    </location>
</feature>
<dbReference type="PANTHER" id="PTHR43081">
    <property type="entry name" value="ADENYLATE CYCLASE, TERMINAL-DIFFERENTIATION SPECIFIC-RELATED"/>
    <property type="match status" value="1"/>
</dbReference>
<comment type="subcellular location">
    <subcellularLocation>
        <location evidence="1">Cell envelope</location>
    </subcellularLocation>
</comment>
<keyword evidence="10" id="KW-1185">Reference proteome</keyword>
<feature type="transmembrane region" description="Helical" evidence="7">
    <location>
        <begin position="353"/>
        <end position="374"/>
    </location>
</feature>
<evidence type="ECO:0000313" key="10">
    <source>
        <dbReference type="Proteomes" id="UP000403266"/>
    </source>
</evidence>
<keyword evidence="5 7" id="KW-1133">Transmembrane helix</keyword>
<evidence type="ECO:0000256" key="1">
    <source>
        <dbReference type="ARBA" id="ARBA00004196"/>
    </source>
</evidence>
<dbReference type="Gene3D" id="3.30.70.1230">
    <property type="entry name" value="Nucleotide cyclase"/>
    <property type="match status" value="1"/>
</dbReference>
<keyword evidence="6 7" id="KW-0472">Membrane</keyword>
<evidence type="ECO:0000256" key="3">
    <source>
        <dbReference type="ARBA" id="ARBA00022475"/>
    </source>
</evidence>
<accession>A0A5N7MLH7</accession>
<dbReference type="SMART" id="SM00044">
    <property type="entry name" value="CYCc"/>
    <property type="match status" value="1"/>
</dbReference>
<dbReference type="SMART" id="SM01080">
    <property type="entry name" value="CHASE2"/>
    <property type="match status" value="1"/>
</dbReference>
<dbReference type="InterPro" id="IPR001054">
    <property type="entry name" value="A/G_cyclase"/>
</dbReference>
<sequence length="728" mass="79655">MIALLKRLRRFGIGRIVGLLLLVSLLALRVWDPRPIEALRQKSFDIYQLMYPRAERQDLVAIVDIDERCLLALGQWPWPRTVMADMVSKITELGGTVIGFDVLFPEPDRSSPEVAATTFRGLDDATKERLQRLPGNDAVFADAIQASKVVLGQSGYRVSGTAPMTRPAAQAPIATLGPDPRSFLVDFPHLLRNLPVLDEAAQGHGLFSITPEGDGTVRRIPVVAVANQTVVPSLSLEMLRVATGAGVILIKTDVSGVRSVSVQDFEIPTDGKGRIWIHFSAPDLSKYISAIDLLQGRVPADRIAGKMVLIGTSAAGLLDLKVTPIHAALPGVELHAQLLESALTRSTLSRPSYTAFAEIILAALLSLIVIALAPRVNAGPLFLLGGMIAALTLSLSWYSFAYLDLLIDYTFPLTSSFLVYAVLICTNYMTVSADRRWIRSAFSQYLSPDLIEQLAHSPEKLTLGGEQRELTVLFSDIRGFTAISESYKDDPQGLTALINRLFTPLTKDIVKHHGTIDKYMGDAIMAFWNAPLTDSSHEANACEAALAMQQSLEALNAQRQQEAEDGHLVTPLRIGIGLNTGVCVVGNFGSDLHFNYSVLGDTVNLASRLEGLTKEYGVPIIIGEKTAQAVGPQFAVLELDHLQVRGKQDPERIFALLGRADRASDPDFGELLERNEAMLVAYRCREWSQALEMILLCREAGKDFGLDDYYDSYIQRIRHQADASASSK</sequence>
<dbReference type="GO" id="GO:0006171">
    <property type="term" value="P:cAMP biosynthetic process"/>
    <property type="evidence" value="ECO:0007669"/>
    <property type="project" value="TreeGrafter"/>
</dbReference>
<dbReference type="Pfam" id="PF00211">
    <property type="entry name" value="Guanylate_cyc"/>
    <property type="match status" value="1"/>
</dbReference>
<evidence type="ECO:0000313" key="9">
    <source>
        <dbReference type="EMBL" id="MPR27299.1"/>
    </source>
</evidence>
<dbReference type="CDD" id="cd07302">
    <property type="entry name" value="CHD"/>
    <property type="match status" value="1"/>
</dbReference>
<dbReference type="InterPro" id="IPR029787">
    <property type="entry name" value="Nucleotide_cyclase"/>
</dbReference>
<dbReference type="Pfam" id="PF05226">
    <property type="entry name" value="CHASE2"/>
    <property type="match status" value="1"/>
</dbReference>
<feature type="transmembrane region" description="Helical" evidence="7">
    <location>
        <begin position="409"/>
        <end position="429"/>
    </location>
</feature>
<comment type="caution">
    <text evidence="9">The sequence shown here is derived from an EMBL/GenBank/DDBJ whole genome shotgun (WGS) entry which is preliminary data.</text>
</comment>
<dbReference type="GO" id="GO:0030313">
    <property type="term" value="C:cell envelope"/>
    <property type="evidence" value="ECO:0007669"/>
    <property type="project" value="UniProtKB-SubCell"/>
</dbReference>
<dbReference type="InterPro" id="IPR007890">
    <property type="entry name" value="CHASE2"/>
</dbReference>
<evidence type="ECO:0000256" key="5">
    <source>
        <dbReference type="ARBA" id="ARBA00022989"/>
    </source>
</evidence>
<keyword evidence="4 7" id="KW-0812">Transmembrane</keyword>
<proteinExistence type="inferred from homology"/>